<dbReference type="GO" id="GO:0009403">
    <property type="term" value="P:toxin biosynthetic process"/>
    <property type="evidence" value="ECO:0007669"/>
    <property type="project" value="InterPro"/>
</dbReference>
<evidence type="ECO:0008006" key="8">
    <source>
        <dbReference type="Google" id="ProtNLM"/>
    </source>
</evidence>
<proteinExistence type="predicted"/>
<keyword evidence="3 5" id="KW-1133">Transmembrane helix</keyword>
<comment type="subcellular location">
    <subcellularLocation>
        <location evidence="1">Membrane</location>
        <topology evidence="1">Multi-pass membrane protein</topology>
    </subcellularLocation>
</comment>
<accession>A0A2H0BT50</accession>
<dbReference type="GO" id="GO:0016020">
    <property type="term" value="C:membrane"/>
    <property type="evidence" value="ECO:0007669"/>
    <property type="project" value="UniProtKB-SubCell"/>
</dbReference>
<feature type="transmembrane region" description="Helical" evidence="5">
    <location>
        <begin position="65"/>
        <end position="85"/>
    </location>
</feature>
<dbReference type="PANTHER" id="PTHR37306:SF1">
    <property type="entry name" value="COLICIN V PRODUCTION PROTEIN"/>
    <property type="match status" value="1"/>
</dbReference>
<protein>
    <recommendedName>
        <fullName evidence="8">Colicin V production protein</fullName>
    </recommendedName>
</protein>
<organism evidence="6 7">
    <name type="scientific">Candidatus Uhrbacteria bacterium CG22_combo_CG10-13_8_21_14_all_47_17</name>
    <dbReference type="NCBI Taxonomy" id="1975041"/>
    <lineage>
        <taxon>Bacteria</taxon>
        <taxon>Candidatus Uhriibacteriota</taxon>
    </lineage>
</organism>
<comment type="caution">
    <text evidence="6">The sequence shown here is derived from an EMBL/GenBank/DDBJ whole genome shotgun (WGS) entry which is preliminary data.</text>
</comment>
<dbReference type="EMBL" id="PCSZ01000025">
    <property type="protein sequence ID" value="PIP60842.1"/>
    <property type="molecule type" value="Genomic_DNA"/>
</dbReference>
<dbReference type="PANTHER" id="PTHR37306">
    <property type="entry name" value="COLICIN V PRODUCTION PROTEIN"/>
    <property type="match status" value="1"/>
</dbReference>
<evidence type="ECO:0000256" key="4">
    <source>
        <dbReference type="ARBA" id="ARBA00023136"/>
    </source>
</evidence>
<name>A0A2H0BT50_9BACT</name>
<dbReference type="Pfam" id="PF02674">
    <property type="entry name" value="Colicin_V"/>
    <property type="match status" value="1"/>
</dbReference>
<keyword evidence="4 5" id="KW-0472">Membrane</keyword>
<evidence type="ECO:0000256" key="3">
    <source>
        <dbReference type="ARBA" id="ARBA00022989"/>
    </source>
</evidence>
<evidence type="ECO:0000256" key="1">
    <source>
        <dbReference type="ARBA" id="ARBA00004141"/>
    </source>
</evidence>
<reference evidence="6 7" key="1">
    <citation type="submission" date="2017-09" db="EMBL/GenBank/DDBJ databases">
        <title>Depth-based differentiation of microbial function through sediment-hosted aquifers and enrichment of novel symbionts in the deep terrestrial subsurface.</title>
        <authorList>
            <person name="Probst A.J."/>
            <person name="Ladd B."/>
            <person name="Jarett J.K."/>
            <person name="Geller-Mcgrath D.E."/>
            <person name="Sieber C.M."/>
            <person name="Emerson J.B."/>
            <person name="Anantharaman K."/>
            <person name="Thomas B.C."/>
            <person name="Malmstrom R."/>
            <person name="Stieglmeier M."/>
            <person name="Klingl A."/>
            <person name="Woyke T."/>
            <person name="Ryan C.M."/>
            <person name="Banfield J.F."/>
        </authorList>
    </citation>
    <scope>NUCLEOTIDE SEQUENCE [LARGE SCALE GENOMIC DNA]</scope>
    <source>
        <strain evidence="6">CG22_combo_CG10-13_8_21_14_all_47_17</strain>
    </source>
</reference>
<keyword evidence="2 5" id="KW-0812">Transmembrane</keyword>
<dbReference type="Proteomes" id="UP000231581">
    <property type="component" value="Unassembled WGS sequence"/>
</dbReference>
<evidence type="ECO:0000313" key="7">
    <source>
        <dbReference type="Proteomes" id="UP000231581"/>
    </source>
</evidence>
<evidence type="ECO:0000313" key="6">
    <source>
        <dbReference type="EMBL" id="PIP60842.1"/>
    </source>
</evidence>
<feature type="transmembrane region" description="Helical" evidence="5">
    <location>
        <begin position="105"/>
        <end position="127"/>
    </location>
</feature>
<evidence type="ECO:0000256" key="2">
    <source>
        <dbReference type="ARBA" id="ARBA00022692"/>
    </source>
</evidence>
<dbReference type="AlphaFoldDB" id="A0A2H0BT50"/>
<sequence length="160" mass="17450">MLIIDIVLAVALLGFTARGWKNGLIESFGELLGAILAFLAARAWSPMFGRIIGAILPGREGLARFIAFVIVFLIIARFIGWLFTLTAKLLRIVTSLPIISLFNRILGACFGFLGGIVFVGSSVYLVLTFHLDAMLVSWLGSSSIALWSERAFSGLLRFLL</sequence>
<evidence type="ECO:0000256" key="5">
    <source>
        <dbReference type="SAM" id="Phobius"/>
    </source>
</evidence>
<dbReference type="InterPro" id="IPR003825">
    <property type="entry name" value="Colicin-V_CvpA"/>
</dbReference>
<gene>
    <name evidence="6" type="ORF">COX00_01045</name>
</gene>
<feature type="transmembrane region" description="Helical" evidence="5">
    <location>
        <begin position="27"/>
        <end position="44"/>
    </location>
</feature>